<gene>
    <name evidence="5" type="ORF">M123_4228</name>
</gene>
<dbReference type="CDD" id="cd01185">
    <property type="entry name" value="INTN1_C_like"/>
    <property type="match status" value="1"/>
</dbReference>
<dbReference type="InterPro" id="IPR050090">
    <property type="entry name" value="Tyrosine_recombinase_XerCD"/>
</dbReference>
<dbReference type="SUPFAM" id="SSF56349">
    <property type="entry name" value="DNA breaking-rejoining enzymes"/>
    <property type="match status" value="1"/>
</dbReference>
<dbReference type="Gene3D" id="1.10.150.130">
    <property type="match status" value="1"/>
</dbReference>
<comment type="similarity">
    <text evidence="1">Belongs to the 'phage' integrase family.</text>
</comment>
<dbReference type="InterPro" id="IPR002104">
    <property type="entry name" value="Integrase_catalytic"/>
</dbReference>
<keyword evidence="3" id="KW-0233">DNA recombination</keyword>
<protein>
    <submittedName>
        <fullName evidence="5">Phage integrase family protein</fullName>
    </submittedName>
</protein>
<dbReference type="InterPro" id="IPR010998">
    <property type="entry name" value="Integrase_recombinase_N"/>
</dbReference>
<evidence type="ECO:0000256" key="3">
    <source>
        <dbReference type="ARBA" id="ARBA00023172"/>
    </source>
</evidence>
<organism evidence="5 6">
    <name type="scientific">Bacteroides fragilis str. 3976T8</name>
    <dbReference type="NCBI Taxonomy" id="1339314"/>
    <lineage>
        <taxon>Bacteria</taxon>
        <taxon>Pseudomonadati</taxon>
        <taxon>Bacteroidota</taxon>
        <taxon>Bacteroidia</taxon>
        <taxon>Bacteroidales</taxon>
        <taxon>Bacteroidaceae</taxon>
        <taxon>Bacteroides</taxon>
    </lineage>
</organism>
<evidence type="ECO:0000313" key="5">
    <source>
        <dbReference type="EMBL" id="EXZ71406.1"/>
    </source>
</evidence>
<dbReference type="PATRIC" id="fig|1339314.3.peg.4366"/>
<name>A0A016E2K9_BACFG</name>
<dbReference type="AlphaFoldDB" id="A0A016E2K9"/>
<evidence type="ECO:0000313" key="6">
    <source>
        <dbReference type="Proteomes" id="UP000020938"/>
    </source>
</evidence>
<dbReference type="GO" id="GO:0003677">
    <property type="term" value="F:DNA binding"/>
    <property type="evidence" value="ECO:0007669"/>
    <property type="project" value="UniProtKB-KW"/>
</dbReference>
<dbReference type="PANTHER" id="PTHR30349:SF64">
    <property type="entry name" value="PROPHAGE INTEGRASE INTD-RELATED"/>
    <property type="match status" value="1"/>
</dbReference>
<dbReference type="EMBL" id="JGDS01000067">
    <property type="protein sequence ID" value="EXZ71406.1"/>
    <property type="molecule type" value="Genomic_DNA"/>
</dbReference>
<dbReference type="GO" id="GO:0006310">
    <property type="term" value="P:DNA recombination"/>
    <property type="evidence" value="ECO:0007669"/>
    <property type="project" value="UniProtKB-KW"/>
</dbReference>
<dbReference type="RefSeq" id="WP_032599014.1">
    <property type="nucleotide sequence ID" value="NZ_JGDS01000067.1"/>
</dbReference>
<keyword evidence="2" id="KW-0238">DNA-binding</keyword>
<dbReference type="PROSITE" id="PS51898">
    <property type="entry name" value="TYR_RECOMBINASE"/>
    <property type="match status" value="1"/>
</dbReference>
<dbReference type="PANTHER" id="PTHR30349">
    <property type="entry name" value="PHAGE INTEGRASE-RELATED"/>
    <property type="match status" value="1"/>
</dbReference>
<dbReference type="Proteomes" id="UP000020938">
    <property type="component" value="Unassembled WGS sequence"/>
</dbReference>
<dbReference type="Pfam" id="PF00589">
    <property type="entry name" value="Phage_integrase"/>
    <property type="match status" value="1"/>
</dbReference>
<dbReference type="Gene3D" id="1.10.443.10">
    <property type="entry name" value="Intergrase catalytic core"/>
    <property type="match status" value="1"/>
</dbReference>
<proteinExistence type="inferred from homology"/>
<dbReference type="Pfam" id="PF13102">
    <property type="entry name" value="Phage_int_SAM_5"/>
    <property type="match status" value="1"/>
</dbReference>
<reference evidence="5 6" key="1">
    <citation type="submission" date="2014-02" db="EMBL/GenBank/DDBJ databases">
        <authorList>
            <person name="Sears C."/>
            <person name="Carroll K."/>
            <person name="Sack B.R."/>
            <person name="Qadri F."/>
            <person name="Myers L.L."/>
            <person name="Chung G.-T."/>
            <person name="Escheverria P."/>
            <person name="Fraser C.M."/>
            <person name="Sadzewicz L."/>
            <person name="Shefchek K.A."/>
            <person name="Tallon L."/>
            <person name="Das S.P."/>
            <person name="Daugherty S."/>
            <person name="Mongodin E.F."/>
        </authorList>
    </citation>
    <scope>NUCLEOTIDE SEQUENCE [LARGE SCALE GENOMIC DNA]</scope>
    <source>
        <strain evidence="5 6">3976T8</strain>
    </source>
</reference>
<dbReference type="InterPro" id="IPR011010">
    <property type="entry name" value="DNA_brk_join_enz"/>
</dbReference>
<evidence type="ECO:0000259" key="4">
    <source>
        <dbReference type="PROSITE" id="PS51898"/>
    </source>
</evidence>
<sequence>MNNELKVSFYLKREGNTERTETNPDAIFPIVGKIIIGNTIAQFGSKLKIEERLWSVKSGWAIGKSRAAVELNREINKINLSIHTHYKDILKRTGKVTAIEVKNAFQGIATTQKTLLVLFGEMMEDFKGRIGIDRAQSTYKQYEVLYKQLKQFLREEYHVEDIPLAELDLPFIEALNFFFRVKRKIKPRTVKARIVLLNKVIRLALHRRIITRPPFDGFELEKTELKNKSLTNDELDLLMKTPLKSGTQRFIRDMFLFSTFTGLAYADVHKLSWKDIITEDDGSLWISANRQKSHTEFNVKLLNIPIHIMEYYKGLAPDGKVFPHMSLGQVNVGLKRIARNCGINRILSYHMARYTFASQICLSQGVPIESVSRMLGHKHIETTQRYARLNNKKIGNDMQQLSARLATKFNF</sequence>
<comment type="caution">
    <text evidence="5">The sequence shown here is derived from an EMBL/GenBank/DDBJ whole genome shotgun (WGS) entry which is preliminary data.</text>
</comment>
<accession>A0A016E2K9</accession>
<dbReference type="InterPro" id="IPR025269">
    <property type="entry name" value="SAM-like_dom"/>
</dbReference>
<dbReference type="GO" id="GO:0015074">
    <property type="term" value="P:DNA integration"/>
    <property type="evidence" value="ECO:0007669"/>
    <property type="project" value="InterPro"/>
</dbReference>
<evidence type="ECO:0000256" key="1">
    <source>
        <dbReference type="ARBA" id="ARBA00008857"/>
    </source>
</evidence>
<dbReference type="InterPro" id="IPR013762">
    <property type="entry name" value="Integrase-like_cat_sf"/>
</dbReference>
<feature type="domain" description="Tyr recombinase" evidence="4">
    <location>
        <begin position="225"/>
        <end position="399"/>
    </location>
</feature>
<evidence type="ECO:0000256" key="2">
    <source>
        <dbReference type="ARBA" id="ARBA00023125"/>
    </source>
</evidence>